<organism evidence="1 2">
    <name type="scientific">Candidatus Kapaibacterium thiocyanatum</name>
    <dbReference type="NCBI Taxonomy" id="1895771"/>
    <lineage>
        <taxon>Bacteria</taxon>
        <taxon>Pseudomonadati</taxon>
        <taxon>Candidatus Kapaibacteriota</taxon>
        <taxon>Candidatus Kapaibacteriia</taxon>
        <taxon>Candidatus Kapaibacteriales</taxon>
        <taxon>Candidatus Kapaibacteriaceae</taxon>
        <taxon>Candidatus Kapaibacterium</taxon>
    </lineage>
</organism>
<dbReference type="InterPro" id="IPR050849">
    <property type="entry name" value="HAD-like_hydrolase_phosphatase"/>
</dbReference>
<dbReference type="AlphaFoldDB" id="A0A1M3KW83"/>
<gene>
    <name evidence="1" type="ORF">BGO89_08715</name>
</gene>
<dbReference type="Gene3D" id="3.40.50.1000">
    <property type="entry name" value="HAD superfamily/HAD-like"/>
    <property type="match status" value="1"/>
</dbReference>
<evidence type="ECO:0000313" key="1">
    <source>
        <dbReference type="EMBL" id="OJX56625.1"/>
    </source>
</evidence>
<dbReference type="EMBL" id="MKVH01000024">
    <property type="protein sequence ID" value="OJX56625.1"/>
    <property type="molecule type" value="Genomic_DNA"/>
</dbReference>
<dbReference type="SUPFAM" id="SSF56784">
    <property type="entry name" value="HAD-like"/>
    <property type="match status" value="1"/>
</dbReference>
<evidence type="ECO:0008006" key="3">
    <source>
        <dbReference type="Google" id="ProtNLM"/>
    </source>
</evidence>
<comment type="caution">
    <text evidence="1">The sequence shown here is derived from an EMBL/GenBank/DDBJ whole genome shotgun (WGS) entry which is preliminary data.</text>
</comment>
<name>A0A1M3KW83_9BACT</name>
<dbReference type="STRING" id="1895771.BGO89_08715"/>
<dbReference type="Pfam" id="PF12710">
    <property type="entry name" value="HAD"/>
    <property type="match status" value="1"/>
</dbReference>
<evidence type="ECO:0000313" key="2">
    <source>
        <dbReference type="Proteomes" id="UP000184233"/>
    </source>
</evidence>
<dbReference type="InterPro" id="IPR036412">
    <property type="entry name" value="HAD-like_sf"/>
</dbReference>
<dbReference type="Proteomes" id="UP000184233">
    <property type="component" value="Unassembled WGS sequence"/>
</dbReference>
<proteinExistence type="predicted"/>
<sequence length="238" mass="26881">MMARMVRIFIDFDGTITREDIGNELFRTFGDFDTIHDDLLAGSISVAEYYRRSCAALRIDTTVEALRDFAEQQTVDASFPALVRWCDANGLPLTVVSDGFRSYIDPILARVDSSHLTVHCNTMERRNDVWQPDFPGASESCSCYCASCKRNVLLDTAGPDDVIVYIGDGHSDRCAAEHADIIFAKGHLAAYCTANGIPHHSFKTLFEVLHVLRTRHEKRAFKQRRQAVLSRKRAFEEE</sequence>
<dbReference type="PANTHER" id="PTHR28181">
    <property type="entry name" value="UPF0655 PROTEIN YCR015C"/>
    <property type="match status" value="1"/>
</dbReference>
<reference evidence="1 2" key="1">
    <citation type="submission" date="2016-09" db="EMBL/GenBank/DDBJ databases">
        <title>Genome-resolved meta-omics ties microbial dynamics to process performance in biotechnology for thiocyanate degradation.</title>
        <authorList>
            <person name="Kantor R.S."/>
            <person name="Huddy R.J."/>
            <person name="Iyer R."/>
            <person name="Thomas B.C."/>
            <person name="Brown C.T."/>
            <person name="Anantharaman K."/>
            <person name="Tringe S."/>
            <person name="Hettich R.L."/>
            <person name="Harrison S.T."/>
            <person name="Banfield J.F."/>
        </authorList>
    </citation>
    <scope>NUCLEOTIDE SEQUENCE [LARGE SCALE GENOMIC DNA]</scope>
    <source>
        <strain evidence="1">59-99</strain>
    </source>
</reference>
<dbReference type="NCBIfam" id="TIGR01488">
    <property type="entry name" value="HAD-SF-IB"/>
    <property type="match status" value="1"/>
</dbReference>
<dbReference type="Gene3D" id="3.90.1470.20">
    <property type="match status" value="1"/>
</dbReference>
<dbReference type="InterPro" id="IPR023214">
    <property type="entry name" value="HAD_sf"/>
</dbReference>
<accession>A0A1M3KW83</accession>
<dbReference type="PANTHER" id="PTHR28181:SF2">
    <property type="entry name" value="PHOSPHORIC MONOESTER HYDROLASE"/>
    <property type="match status" value="1"/>
</dbReference>
<protein>
    <recommendedName>
        <fullName evidence="3">2-hydroxy-3-keto-5-methylthiopentenyl-1-phosphate phosphatase</fullName>
    </recommendedName>
</protein>